<keyword evidence="1" id="KW-0812">Transmembrane</keyword>
<reference evidence="4" key="2">
    <citation type="journal article" date="2018" name="Environ. Microbiol.">
        <title>Bloom of a denitrifying methanotroph, 'Candidatus Methylomirabilis limnetica', in a deep stratified lake.</title>
        <authorList>
            <person name="Graf J.S."/>
            <person name="Mayr M.J."/>
            <person name="Marchant H.K."/>
            <person name="Tienken D."/>
            <person name="Hach P.F."/>
            <person name="Brand A."/>
            <person name="Schubert C.J."/>
            <person name="Kuypers M.M."/>
            <person name="Milucka J."/>
        </authorList>
    </citation>
    <scope>NUCLEOTIDE SEQUENCE [LARGE SCALE GENOMIC DNA]</scope>
    <source>
        <strain evidence="4">Zug</strain>
    </source>
</reference>
<dbReference type="RefSeq" id="WP_107562609.1">
    <property type="nucleotide sequence ID" value="NZ_NVQC01000022.1"/>
</dbReference>
<dbReference type="InterPro" id="IPR046642">
    <property type="entry name" value="DUF6754"/>
</dbReference>
<evidence type="ECO:0000313" key="4">
    <source>
        <dbReference type="Proteomes" id="UP000241436"/>
    </source>
</evidence>
<sequence length="453" mass="49922">MTFSFEFRVSSFEFQVPSSKFNTRNPKPETRNRVPGRALAALLTLLLFTLYPTPSTLASPLSPPEEFEVFDMPGDGGGSIGLSWRSAPFDGPMLRYQVYVADQAQGPFKRLVEFPANTHHKSDVDRPWWSWDRNKAYHFYQVKSTQDLRIESGRPYFFKVAVTDPRSRSGTGGMQTIEGPVRSAVPVPNYFNSAKANNLLLVLLFSALVLIAIAQAKRRPTIFLRRIPGLDAVEEAIGRATEMGRPILYLTGSDDMSSLSTIAATVILGQVAKKAAAYDTELKVPHRDPIVMAICQEIVKESYLEAGRPDAYRDDSNFFITSDQFSYAAAVNGIILRERPAANFFMGFYYAEALLLAETGAGTGAIQIAGTDADLQLPFFITTCDYTLIGEELYAASAYLSREPVLVGTLRGQDLGKAFLLLSIVIGTILATIGGLTGTQAFVPLLQLFRDFK</sequence>
<name>A0A2T4TXE8_9BACT</name>
<dbReference type="Pfam" id="PF20539">
    <property type="entry name" value="DUF6754"/>
    <property type="match status" value="1"/>
</dbReference>
<comment type="caution">
    <text evidence="3">The sequence shown here is derived from an EMBL/GenBank/DDBJ whole genome shotgun (WGS) entry which is preliminary data.</text>
</comment>
<reference evidence="3 4" key="1">
    <citation type="submission" date="2017-09" db="EMBL/GenBank/DDBJ databases">
        <title>Bloom of a denitrifying methanotroph, Candidatus Methylomirabilis limnetica, in a deep stratified lake.</title>
        <authorList>
            <person name="Graf J.S."/>
            <person name="Marchant H.K."/>
            <person name="Tienken D."/>
            <person name="Hach P.F."/>
            <person name="Brand A."/>
            <person name="Schubert C.J."/>
            <person name="Kuypers M.M."/>
            <person name="Milucka J."/>
        </authorList>
    </citation>
    <scope>NUCLEOTIDE SEQUENCE [LARGE SCALE GENOMIC DNA]</scope>
    <source>
        <strain evidence="3 4">Zug</strain>
    </source>
</reference>
<feature type="transmembrane region" description="Helical" evidence="1">
    <location>
        <begin position="199"/>
        <end position="216"/>
    </location>
</feature>
<gene>
    <name evidence="3" type="ORF">CLG94_08535</name>
</gene>
<dbReference type="Proteomes" id="UP000241436">
    <property type="component" value="Unassembled WGS sequence"/>
</dbReference>
<protein>
    <recommendedName>
        <fullName evidence="2">DUF6754 domain-containing protein</fullName>
    </recommendedName>
</protein>
<evidence type="ECO:0000259" key="2">
    <source>
        <dbReference type="Pfam" id="PF20539"/>
    </source>
</evidence>
<keyword evidence="4" id="KW-1185">Reference proteome</keyword>
<keyword evidence="1" id="KW-1133">Transmembrane helix</keyword>
<dbReference type="EMBL" id="NVQC01000022">
    <property type="protein sequence ID" value="PTL35792.1"/>
    <property type="molecule type" value="Genomic_DNA"/>
</dbReference>
<proteinExistence type="predicted"/>
<evidence type="ECO:0000256" key="1">
    <source>
        <dbReference type="SAM" id="Phobius"/>
    </source>
</evidence>
<organism evidence="3 4">
    <name type="scientific">Candidatus Methylomirabilis limnetica</name>
    <dbReference type="NCBI Taxonomy" id="2033718"/>
    <lineage>
        <taxon>Bacteria</taxon>
        <taxon>Candidatus Methylomirabilota</taxon>
        <taxon>Candidatus Methylomirabilia</taxon>
        <taxon>Candidatus Methylomirabilales</taxon>
        <taxon>Candidatus Methylomirabilaceae</taxon>
        <taxon>Candidatus Methylomirabilis</taxon>
    </lineage>
</organism>
<feature type="transmembrane region" description="Helical" evidence="1">
    <location>
        <begin position="419"/>
        <end position="443"/>
    </location>
</feature>
<keyword evidence="1" id="KW-0472">Membrane</keyword>
<evidence type="ECO:0000313" key="3">
    <source>
        <dbReference type="EMBL" id="PTL35792.1"/>
    </source>
</evidence>
<dbReference type="OrthoDB" id="9783046at2"/>
<accession>A0A2T4TXE8</accession>
<dbReference type="AlphaFoldDB" id="A0A2T4TXE8"/>
<feature type="domain" description="DUF6754" evidence="2">
    <location>
        <begin position="188"/>
        <end position="440"/>
    </location>
</feature>